<dbReference type="InterPro" id="IPR009003">
    <property type="entry name" value="Peptidase_S1_PA"/>
</dbReference>
<name>A0A673Z7I2_SALTR</name>
<evidence type="ECO:0000256" key="12">
    <source>
        <dbReference type="SAM" id="Phobius"/>
    </source>
</evidence>
<dbReference type="InterPro" id="IPR000436">
    <property type="entry name" value="Sushi_SCR_CCP_dom"/>
</dbReference>
<evidence type="ECO:0000256" key="4">
    <source>
        <dbReference type="ARBA" id="ARBA00022729"/>
    </source>
</evidence>
<keyword evidence="17" id="KW-1185">Reference proteome</keyword>
<dbReference type="PROSITE" id="PS50240">
    <property type="entry name" value="TRYPSIN_DOM"/>
    <property type="match status" value="1"/>
</dbReference>
<dbReference type="GO" id="GO:0004252">
    <property type="term" value="F:serine-type endopeptidase activity"/>
    <property type="evidence" value="ECO:0007669"/>
    <property type="project" value="UniProtKB-EC"/>
</dbReference>
<reference evidence="16" key="2">
    <citation type="submission" date="2025-09" db="UniProtKB">
        <authorList>
            <consortium name="Ensembl"/>
        </authorList>
    </citation>
    <scope>IDENTIFICATION</scope>
</reference>
<dbReference type="GO" id="GO:0005615">
    <property type="term" value="C:extracellular space"/>
    <property type="evidence" value="ECO:0007669"/>
    <property type="project" value="TreeGrafter"/>
</dbReference>
<dbReference type="InterPro" id="IPR033116">
    <property type="entry name" value="TRYPSIN_SER"/>
</dbReference>
<dbReference type="Ensembl" id="ENSSTUT00000044737.1">
    <property type="protein sequence ID" value="ENSSTUP00000042842.1"/>
    <property type="gene ID" value="ENSSTUG00000018113.1"/>
</dbReference>
<dbReference type="InterPro" id="IPR050127">
    <property type="entry name" value="Serine_Proteases_S1"/>
</dbReference>
<evidence type="ECO:0000256" key="2">
    <source>
        <dbReference type="ARBA" id="ARBA00022525"/>
    </source>
</evidence>
<evidence type="ECO:0000256" key="9">
    <source>
        <dbReference type="ARBA" id="ARBA00036320"/>
    </source>
</evidence>
<dbReference type="Pfam" id="PF00089">
    <property type="entry name" value="Trypsin"/>
    <property type="match status" value="1"/>
</dbReference>
<keyword evidence="4 13" id="KW-0732">Signal</keyword>
<dbReference type="InterPro" id="IPR001254">
    <property type="entry name" value="Trypsin_dom"/>
</dbReference>
<keyword evidence="12" id="KW-0812">Transmembrane</keyword>
<dbReference type="InParanoid" id="A0A673Z7I2"/>
<accession>A0A673Z7I2</accession>
<dbReference type="PROSITE" id="PS00135">
    <property type="entry name" value="TRYPSIN_SER"/>
    <property type="match status" value="1"/>
</dbReference>
<keyword evidence="7" id="KW-1015">Disulfide bond</keyword>
<evidence type="ECO:0000313" key="16">
    <source>
        <dbReference type="Ensembl" id="ENSSTUP00000042842.1"/>
    </source>
</evidence>
<dbReference type="CDD" id="cd00033">
    <property type="entry name" value="CCP"/>
    <property type="match status" value="1"/>
</dbReference>
<sequence>MCNSVLLYVSNCLLYLGQVAIVNENLFSTFCRYLSGPSQTGTLLGVSVCEFWVLVSSAVIGCGEPEPMLNGGVTFISGSQKQHLSVIQYHCNEPFYSLPEGHNGNFTCSSDGKWKDRLNSSLIPQCIPVCGRPTVNLPGFGRILGGKPAPAGSFPWQVLLIVNGRGGGIVIGDCWIMTAAHVLDQYHWWFLRVYVGHNHVENLIQSPPLEVTSPHIHPEYNNVGDVNYDHDIAMIHLKHPITFNAHIMPLCLPAKDDKYPTGRNGLASGFGLKELDMATNNLMYVPLPVVNQTICRNSIDVVKKEKNLSLTDNIFCAGNSEGGKDSCMGDSGGAYILKEGDYFRAAGIISWGINCGEPGTYGVYTCVANYVDWIKRTKSQKQVRNILTYNYYGCVCVFCCFVHVLWLCAFQQ</sequence>
<evidence type="ECO:0000259" key="14">
    <source>
        <dbReference type="PROSITE" id="PS50240"/>
    </source>
</evidence>
<evidence type="ECO:0000256" key="10">
    <source>
        <dbReference type="ARBA" id="ARBA00038868"/>
    </source>
</evidence>
<comment type="subcellular location">
    <subcellularLocation>
        <location evidence="1">Secreted</location>
        <location evidence="1">Extracellular space</location>
    </subcellularLocation>
</comment>
<evidence type="ECO:0000313" key="17">
    <source>
        <dbReference type="Proteomes" id="UP000472277"/>
    </source>
</evidence>
<keyword evidence="6" id="KW-0720">Serine protease</keyword>
<dbReference type="SMART" id="SM00032">
    <property type="entry name" value="CCP"/>
    <property type="match status" value="1"/>
</dbReference>
<feature type="signal peptide" evidence="13">
    <location>
        <begin position="1"/>
        <end position="21"/>
    </location>
</feature>
<dbReference type="FunFam" id="2.40.10.10:FF:000054">
    <property type="entry name" value="Complement C1r subcomponent"/>
    <property type="match status" value="1"/>
</dbReference>
<dbReference type="SMART" id="SM00020">
    <property type="entry name" value="Tryp_SPc"/>
    <property type="match status" value="1"/>
</dbReference>
<dbReference type="FunFam" id="2.10.70.10:FF:000016">
    <property type="entry name" value="Mannan-binding lectin serine protease 1"/>
    <property type="match status" value="1"/>
</dbReference>
<keyword evidence="11" id="KW-0768">Sushi</keyword>
<comment type="catalytic activity">
    <reaction evidence="9">
        <text>Preferential cleavage: Arg-|-Xaa, Lys-|-Xaa.</text>
        <dbReference type="EC" id="3.4.21.4"/>
    </reaction>
</comment>
<dbReference type="SUPFAM" id="SSF57535">
    <property type="entry name" value="Complement control module/SCR domain"/>
    <property type="match status" value="1"/>
</dbReference>
<evidence type="ECO:0000256" key="3">
    <source>
        <dbReference type="ARBA" id="ARBA00022670"/>
    </source>
</evidence>
<dbReference type="InterPro" id="IPR035976">
    <property type="entry name" value="Sushi/SCR/CCP_sf"/>
</dbReference>
<dbReference type="InterPro" id="IPR001314">
    <property type="entry name" value="Peptidase_S1A"/>
</dbReference>
<dbReference type="AlphaFoldDB" id="A0A673Z7I2"/>
<dbReference type="PANTHER" id="PTHR24264:SF65">
    <property type="entry name" value="SRCR DOMAIN-CONTAINING PROTEIN"/>
    <property type="match status" value="1"/>
</dbReference>
<dbReference type="SUPFAM" id="SSF50494">
    <property type="entry name" value="Trypsin-like serine proteases"/>
    <property type="match status" value="1"/>
</dbReference>
<dbReference type="Gene3D" id="2.10.70.10">
    <property type="entry name" value="Complement Module, domain 1"/>
    <property type="match status" value="1"/>
</dbReference>
<keyword evidence="5" id="KW-0378">Hydrolase</keyword>
<evidence type="ECO:0000256" key="7">
    <source>
        <dbReference type="ARBA" id="ARBA00023157"/>
    </source>
</evidence>
<comment type="caution">
    <text evidence="11">Lacks conserved residue(s) required for the propagation of feature annotation.</text>
</comment>
<dbReference type="PANTHER" id="PTHR24264">
    <property type="entry name" value="TRYPSIN-RELATED"/>
    <property type="match status" value="1"/>
</dbReference>
<evidence type="ECO:0000256" key="13">
    <source>
        <dbReference type="SAM" id="SignalP"/>
    </source>
</evidence>
<evidence type="ECO:0000256" key="11">
    <source>
        <dbReference type="PROSITE-ProRule" id="PRU00302"/>
    </source>
</evidence>
<evidence type="ECO:0000256" key="5">
    <source>
        <dbReference type="ARBA" id="ARBA00022801"/>
    </source>
</evidence>
<keyword evidence="8" id="KW-0325">Glycoprotein</keyword>
<keyword evidence="3" id="KW-0645">Protease</keyword>
<feature type="transmembrane region" description="Helical" evidence="12">
    <location>
        <begin position="389"/>
        <end position="410"/>
    </location>
</feature>
<dbReference type="Proteomes" id="UP000472277">
    <property type="component" value="Chromosome 37"/>
</dbReference>
<dbReference type="OMA" id="GLTHRGF"/>
<feature type="chain" id="PRO_5025571381" description="trypsin" evidence="13">
    <location>
        <begin position="22"/>
        <end position="412"/>
    </location>
</feature>
<dbReference type="InterPro" id="IPR043504">
    <property type="entry name" value="Peptidase_S1_PA_chymotrypsin"/>
</dbReference>
<keyword evidence="12" id="KW-1133">Transmembrane helix</keyword>
<evidence type="ECO:0000256" key="8">
    <source>
        <dbReference type="ARBA" id="ARBA00023180"/>
    </source>
</evidence>
<dbReference type="EC" id="3.4.21.4" evidence="10"/>
<dbReference type="PROSITE" id="PS50923">
    <property type="entry name" value="SUSHI"/>
    <property type="match status" value="1"/>
</dbReference>
<evidence type="ECO:0000259" key="15">
    <source>
        <dbReference type="PROSITE" id="PS50923"/>
    </source>
</evidence>
<dbReference type="GO" id="GO:0006508">
    <property type="term" value="P:proteolysis"/>
    <property type="evidence" value="ECO:0007669"/>
    <property type="project" value="UniProtKB-KW"/>
</dbReference>
<feature type="domain" description="Sushi" evidence="15">
    <location>
        <begin position="60"/>
        <end position="128"/>
    </location>
</feature>
<feature type="domain" description="Peptidase S1" evidence="14">
    <location>
        <begin position="143"/>
        <end position="379"/>
    </location>
</feature>
<reference evidence="16" key="1">
    <citation type="submission" date="2025-08" db="UniProtKB">
        <authorList>
            <consortium name="Ensembl"/>
        </authorList>
    </citation>
    <scope>IDENTIFICATION</scope>
</reference>
<keyword evidence="2" id="KW-0964">Secreted</keyword>
<evidence type="ECO:0000256" key="6">
    <source>
        <dbReference type="ARBA" id="ARBA00022825"/>
    </source>
</evidence>
<keyword evidence="12" id="KW-0472">Membrane</keyword>
<dbReference type="GeneTree" id="ENSGT00940000157473"/>
<evidence type="ECO:0000256" key="1">
    <source>
        <dbReference type="ARBA" id="ARBA00004239"/>
    </source>
</evidence>
<dbReference type="FunFam" id="2.40.10.10:FF:000068">
    <property type="entry name" value="transmembrane protease serine 2"/>
    <property type="match status" value="1"/>
</dbReference>
<dbReference type="Gene3D" id="2.40.10.10">
    <property type="entry name" value="Trypsin-like serine proteases"/>
    <property type="match status" value="1"/>
</dbReference>
<dbReference type="CDD" id="cd00190">
    <property type="entry name" value="Tryp_SPc"/>
    <property type="match status" value="1"/>
</dbReference>
<protein>
    <recommendedName>
        <fullName evidence="10">trypsin</fullName>
        <ecNumber evidence="10">3.4.21.4</ecNumber>
    </recommendedName>
</protein>
<organism evidence="16 17">
    <name type="scientific">Salmo trutta</name>
    <name type="common">Brown trout</name>
    <dbReference type="NCBI Taxonomy" id="8032"/>
    <lineage>
        <taxon>Eukaryota</taxon>
        <taxon>Metazoa</taxon>
        <taxon>Chordata</taxon>
        <taxon>Craniata</taxon>
        <taxon>Vertebrata</taxon>
        <taxon>Euteleostomi</taxon>
        <taxon>Actinopterygii</taxon>
        <taxon>Neopterygii</taxon>
        <taxon>Teleostei</taxon>
        <taxon>Protacanthopterygii</taxon>
        <taxon>Salmoniformes</taxon>
        <taxon>Salmonidae</taxon>
        <taxon>Salmoninae</taxon>
        <taxon>Salmo</taxon>
    </lineage>
</organism>
<dbReference type="PRINTS" id="PR00722">
    <property type="entry name" value="CHYMOTRYPSIN"/>
</dbReference>
<proteinExistence type="predicted"/>